<sequence>MSTTSTDSVASTPSSGEHRSLFPDEFAAVRLLDRLLQLDRQVSKLLEEQRALRARQEMRGLPRPLRGRSWPSTDNPYTPEFEHDEKQARLPEQVWGFHQALVQCGHDVYQMPSPDVSRTFERLTGKLMLLMPFAWSTHQTIRG</sequence>
<evidence type="ECO:0000313" key="4">
    <source>
        <dbReference type="Proteomes" id="UP000194127"/>
    </source>
</evidence>
<reference evidence="3 4" key="1">
    <citation type="submission" date="2017-04" db="EMBL/GenBank/DDBJ databases">
        <title>Genome Sequence of the Model Brown-Rot Fungus Postia placenta SB12.</title>
        <authorList>
            <consortium name="DOE Joint Genome Institute"/>
            <person name="Gaskell J."/>
            <person name="Kersten P."/>
            <person name="Larrondo L.F."/>
            <person name="Canessa P."/>
            <person name="Martinez D."/>
            <person name="Hibbett D."/>
            <person name="Schmoll M."/>
            <person name="Kubicek C.P."/>
            <person name="Martinez A.T."/>
            <person name="Yadav J."/>
            <person name="Master E."/>
            <person name="Magnuson J.K."/>
            <person name="James T."/>
            <person name="Yaver D."/>
            <person name="Berka R."/>
            <person name="Labutti K."/>
            <person name="Lipzen A."/>
            <person name="Aerts A."/>
            <person name="Barry K."/>
            <person name="Henrissat B."/>
            <person name="Blanchette R."/>
            <person name="Grigoriev I."/>
            <person name="Cullen D."/>
        </authorList>
    </citation>
    <scope>NUCLEOTIDE SEQUENCE [LARGE SCALE GENOMIC DNA]</scope>
    <source>
        <strain evidence="3 4">MAD-698-R-SB12</strain>
    </source>
</reference>
<dbReference type="GeneID" id="36323254"/>
<accession>A0A1X6NAZ7</accession>
<feature type="compositionally biased region" description="Polar residues" evidence="2">
    <location>
        <begin position="1"/>
        <end position="15"/>
    </location>
</feature>
<evidence type="ECO:0000256" key="1">
    <source>
        <dbReference type="SAM" id="Coils"/>
    </source>
</evidence>
<dbReference type="Proteomes" id="UP000194127">
    <property type="component" value="Unassembled WGS sequence"/>
</dbReference>
<protein>
    <submittedName>
        <fullName evidence="3">Uncharacterized protein</fullName>
    </submittedName>
</protein>
<feature type="region of interest" description="Disordered" evidence="2">
    <location>
        <begin position="57"/>
        <end position="85"/>
    </location>
</feature>
<keyword evidence="4" id="KW-1185">Reference proteome</keyword>
<dbReference type="AlphaFoldDB" id="A0A1X6NAZ7"/>
<dbReference type="OrthoDB" id="10314088at2759"/>
<evidence type="ECO:0000256" key="2">
    <source>
        <dbReference type="SAM" id="MobiDB-lite"/>
    </source>
</evidence>
<dbReference type="EMBL" id="KZ110592">
    <property type="protein sequence ID" value="OSX65819.1"/>
    <property type="molecule type" value="Genomic_DNA"/>
</dbReference>
<gene>
    <name evidence="3" type="ORF">POSPLADRAFT_1043407</name>
</gene>
<dbReference type="RefSeq" id="XP_024342613.1">
    <property type="nucleotide sequence ID" value="XM_024478304.1"/>
</dbReference>
<keyword evidence="1" id="KW-0175">Coiled coil</keyword>
<feature type="region of interest" description="Disordered" evidence="2">
    <location>
        <begin position="1"/>
        <end position="20"/>
    </location>
</feature>
<organism evidence="3 4">
    <name type="scientific">Postia placenta MAD-698-R-SB12</name>
    <dbReference type="NCBI Taxonomy" id="670580"/>
    <lineage>
        <taxon>Eukaryota</taxon>
        <taxon>Fungi</taxon>
        <taxon>Dikarya</taxon>
        <taxon>Basidiomycota</taxon>
        <taxon>Agaricomycotina</taxon>
        <taxon>Agaricomycetes</taxon>
        <taxon>Polyporales</taxon>
        <taxon>Adustoporiaceae</taxon>
        <taxon>Rhodonia</taxon>
    </lineage>
</organism>
<proteinExistence type="predicted"/>
<feature type="coiled-coil region" evidence="1">
    <location>
        <begin position="28"/>
        <end position="55"/>
    </location>
</feature>
<evidence type="ECO:0000313" key="3">
    <source>
        <dbReference type="EMBL" id="OSX65819.1"/>
    </source>
</evidence>
<name>A0A1X6NAZ7_9APHY</name>